<feature type="compositionally biased region" description="Polar residues" evidence="2">
    <location>
        <begin position="1"/>
        <end position="12"/>
    </location>
</feature>
<dbReference type="CDD" id="cd16936">
    <property type="entry name" value="HATPase_RsbW-like"/>
    <property type="match status" value="1"/>
</dbReference>
<dbReference type="GeneID" id="91487667"/>
<dbReference type="HOGENOM" id="CLU_1509100_0_0_11"/>
<keyword evidence="1 4" id="KW-0808">Transferase</keyword>
<dbReference type="PANTHER" id="PTHR35526">
    <property type="entry name" value="ANTI-SIGMA-F FACTOR RSBW-RELATED"/>
    <property type="match status" value="1"/>
</dbReference>
<dbReference type="EMBL" id="CP002041">
    <property type="protein sequence ID" value="ADH70826.1"/>
    <property type="molecule type" value="Genomic_DNA"/>
</dbReference>
<geneLocation type="plasmid" evidence="5">
    <name>pNDAS01</name>
</geneLocation>
<dbReference type="STRING" id="446468.Ndas_5447"/>
<keyword evidence="1 4" id="KW-0418">Kinase</keyword>
<reference evidence="4 5" key="1">
    <citation type="journal article" date="2010" name="Stand. Genomic Sci.">
        <title>Complete genome sequence of Nocardiopsis dassonvillei type strain (IMRU 509).</title>
        <authorList>
            <person name="Sun H."/>
            <person name="Lapidus A."/>
            <person name="Nolan M."/>
            <person name="Lucas S."/>
            <person name="Del Rio T.G."/>
            <person name="Tice H."/>
            <person name="Cheng J.F."/>
            <person name="Tapia R."/>
            <person name="Han C."/>
            <person name="Goodwin L."/>
            <person name="Pitluck S."/>
            <person name="Pagani I."/>
            <person name="Ivanova N."/>
            <person name="Mavromatis K."/>
            <person name="Mikhailova N."/>
            <person name="Pati A."/>
            <person name="Chen A."/>
            <person name="Palaniappan K."/>
            <person name="Land M."/>
            <person name="Hauser L."/>
            <person name="Chang Y.J."/>
            <person name="Jeffries C.D."/>
            <person name="Djao O.D."/>
            <person name="Rohde M."/>
            <person name="Sikorski J."/>
            <person name="Goker M."/>
            <person name="Woyke T."/>
            <person name="Bristow J."/>
            <person name="Eisen J.A."/>
            <person name="Markowitz V."/>
            <person name="Hugenholtz P."/>
            <person name="Kyrpides N.C."/>
            <person name="Klenk H.P."/>
        </authorList>
    </citation>
    <scope>NUCLEOTIDE SEQUENCE [LARGE SCALE GENOMIC DNA]</scope>
    <source>
        <strain evidence="5">ATCC 23218 / DSM 43111 / CIP 107115 / JCM 7437 / KCTC 9190 / NBRC 14626 / NCTC 10488 / NRRL B-5397 / IMRU 509</strain>
        <plasmid evidence="5">Chromosome 2</plasmid>
    </source>
</reference>
<name>D7B9G8_NOCDD</name>
<organism evidence="4 5">
    <name type="scientific">Nocardiopsis dassonvillei (strain ATCC 23218 / DSM 43111 / CIP 107115 / JCM 7437 / KCTC 9190 / NBRC 14626 / NCTC 10488 / NRRL B-5397 / IMRU 509)</name>
    <name type="common">Actinomadura dassonvillei</name>
    <dbReference type="NCBI Taxonomy" id="446468"/>
    <lineage>
        <taxon>Bacteria</taxon>
        <taxon>Bacillati</taxon>
        <taxon>Actinomycetota</taxon>
        <taxon>Actinomycetes</taxon>
        <taxon>Streptosporangiales</taxon>
        <taxon>Nocardiopsidaceae</taxon>
        <taxon>Nocardiopsis</taxon>
    </lineage>
</organism>
<dbReference type="InterPro" id="IPR003594">
    <property type="entry name" value="HATPase_dom"/>
</dbReference>
<keyword evidence="5" id="KW-1185">Reference proteome</keyword>
<feature type="domain" description="Histidine kinase/HSP90-like ATPase" evidence="3">
    <location>
        <begin position="43"/>
        <end position="159"/>
    </location>
</feature>
<sequence>MNQAIPRQSTPEGVTGRRTPTLQPPWRMRFEDSDRCGIVLGSDPRHVGIARDWAYRNARSPRRAAFPLVLAVSLLVTNAQQHSRSGDPGGTVRVTLHRKPHTYTLTVTDDGPRPDQPIRFPRPRKPTEPLEATGNGLLMLDELSVSWDWTGNAGESLTVRALIDRSGEQWAGAPSTKV</sequence>
<evidence type="ECO:0000313" key="4">
    <source>
        <dbReference type="EMBL" id="ADH70826.1"/>
    </source>
</evidence>
<dbReference type="KEGG" id="nda:Ndas_5447"/>
<evidence type="ECO:0000256" key="1">
    <source>
        <dbReference type="ARBA" id="ARBA00022527"/>
    </source>
</evidence>
<dbReference type="PANTHER" id="PTHR35526:SF3">
    <property type="entry name" value="ANTI-SIGMA-F FACTOR RSBW"/>
    <property type="match status" value="1"/>
</dbReference>
<protein>
    <submittedName>
        <fullName evidence="4">Anti-sigma regulatory factor, serine/threonine protein kinase</fullName>
    </submittedName>
</protein>
<dbReference type="GO" id="GO:0004674">
    <property type="term" value="F:protein serine/threonine kinase activity"/>
    <property type="evidence" value="ECO:0007669"/>
    <property type="project" value="UniProtKB-KW"/>
</dbReference>
<accession>D7B9G8</accession>
<dbReference type="RefSeq" id="WP_013156433.1">
    <property type="nucleotide sequence ID" value="NC_014211.1"/>
</dbReference>
<dbReference type="AlphaFoldDB" id="D7B9G8"/>
<evidence type="ECO:0000313" key="5">
    <source>
        <dbReference type="Proteomes" id="UP000002219"/>
    </source>
</evidence>
<gene>
    <name evidence="4" type="ordered locus">Ndas_5447</name>
</gene>
<dbReference type="InterPro" id="IPR050267">
    <property type="entry name" value="Anti-sigma-factor_SerPK"/>
</dbReference>
<evidence type="ECO:0000259" key="3">
    <source>
        <dbReference type="Pfam" id="PF13581"/>
    </source>
</evidence>
<dbReference type="InterPro" id="IPR036890">
    <property type="entry name" value="HATPase_C_sf"/>
</dbReference>
<evidence type="ECO:0000256" key="2">
    <source>
        <dbReference type="SAM" id="MobiDB-lite"/>
    </source>
</evidence>
<dbReference type="SUPFAM" id="SSF55874">
    <property type="entry name" value="ATPase domain of HSP90 chaperone/DNA topoisomerase II/histidine kinase"/>
    <property type="match status" value="1"/>
</dbReference>
<proteinExistence type="predicted"/>
<dbReference type="Proteomes" id="UP000002219">
    <property type="component" value="Chromosome 2"/>
</dbReference>
<dbReference type="Pfam" id="PF13581">
    <property type="entry name" value="HATPase_c_2"/>
    <property type="match status" value="1"/>
</dbReference>
<dbReference type="eggNOG" id="COG2172">
    <property type="taxonomic scope" value="Bacteria"/>
</dbReference>
<feature type="region of interest" description="Disordered" evidence="2">
    <location>
        <begin position="109"/>
        <end position="132"/>
    </location>
</feature>
<feature type="region of interest" description="Disordered" evidence="2">
    <location>
        <begin position="1"/>
        <end position="24"/>
    </location>
</feature>
<dbReference type="Gene3D" id="3.30.565.10">
    <property type="entry name" value="Histidine kinase-like ATPase, C-terminal domain"/>
    <property type="match status" value="1"/>
</dbReference>
<keyword evidence="1 4" id="KW-0723">Serine/threonine-protein kinase</keyword>